<dbReference type="Proteomes" id="UP001642464">
    <property type="component" value="Unassembled WGS sequence"/>
</dbReference>
<sequence>MARVFRSPRFQYVAQERLHATPLVRNISLSTPVGEDDEGYGAVARAPRSQGPSSIGTLINGGLCVWFILCLCLCLCLIYAVHVGYNVAVSDQVLEHDPSCNIDGYKKVERDLKKLGKSAEGIKAYFDDDRWYCGKDEKTLDSHNYRSCVRDCIEEALQSKFDKGLGDAKVKQRLTHCVKRCNEKFSQPSASNDSNATNFTGTSI</sequence>
<accession>A0ABP0KXY3</accession>
<proteinExistence type="predicted"/>
<name>A0ABP0KXY3_9DINO</name>
<evidence type="ECO:0000313" key="2">
    <source>
        <dbReference type="Proteomes" id="UP001642464"/>
    </source>
</evidence>
<evidence type="ECO:0000313" key="1">
    <source>
        <dbReference type="EMBL" id="CAK9031750.1"/>
    </source>
</evidence>
<gene>
    <name evidence="1" type="ORF">SCF082_LOCUS19771</name>
</gene>
<reference evidence="1 2" key="1">
    <citation type="submission" date="2024-02" db="EMBL/GenBank/DDBJ databases">
        <authorList>
            <person name="Chen Y."/>
            <person name="Shah S."/>
            <person name="Dougan E. K."/>
            <person name="Thang M."/>
            <person name="Chan C."/>
        </authorList>
    </citation>
    <scope>NUCLEOTIDE SEQUENCE [LARGE SCALE GENOMIC DNA]</scope>
</reference>
<comment type="caution">
    <text evidence="1">The sequence shown here is derived from an EMBL/GenBank/DDBJ whole genome shotgun (WGS) entry which is preliminary data.</text>
</comment>
<protein>
    <submittedName>
        <fullName evidence="1">Uncharacterized protein</fullName>
    </submittedName>
</protein>
<dbReference type="EMBL" id="CAXAMM010013592">
    <property type="protein sequence ID" value="CAK9031750.1"/>
    <property type="molecule type" value="Genomic_DNA"/>
</dbReference>
<organism evidence="1 2">
    <name type="scientific">Durusdinium trenchii</name>
    <dbReference type="NCBI Taxonomy" id="1381693"/>
    <lineage>
        <taxon>Eukaryota</taxon>
        <taxon>Sar</taxon>
        <taxon>Alveolata</taxon>
        <taxon>Dinophyceae</taxon>
        <taxon>Suessiales</taxon>
        <taxon>Symbiodiniaceae</taxon>
        <taxon>Durusdinium</taxon>
    </lineage>
</organism>
<keyword evidence="2" id="KW-1185">Reference proteome</keyword>